<evidence type="ECO:0000256" key="4">
    <source>
        <dbReference type="HAMAP-Rule" id="MF_00080"/>
    </source>
</evidence>
<dbReference type="Pfam" id="PF05198">
    <property type="entry name" value="IF3_N"/>
    <property type="match status" value="1"/>
</dbReference>
<evidence type="ECO:0000313" key="10">
    <source>
        <dbReference type="Proteomes" id="UP000000256"/>
    </source>
</evidence>
<dbReference type="FunFam" id="3.10.20.80:FF:000001">
    <property type="entry name" value="Translation initiation factor IF-3"/>
    <property type="match status" value="1"/>
</dbReference>
<proteinExistence type="inferred from homology"/>
<dbReference type="KEGG" id="csc:Csac_1769"/>
<keyword evidence="3 4" id="KW-0648">Protein biosynthesis</keyword>
<keyword evidence="2 4" id="KW-0396">Initiation factor</keyword>
<reference evidence="9 10" key="1">
    <citation type="journal article" date="2008" name="Appl. Environ. Microbiol.">
        <title>Hydrogenomics of the extremely thermophilic bacterium Caldicellulosiruptor saccharolyticus.</title>
        <authorList>
            <person name="van de Werken H.J."/>
            <person name="Verhaart M.R."/>
            <person name="VanFossen A.L."/>
            <person name="Willquist K."/>
            <person name="Lewis D.L."/>
            <person name="Nichols J.D."/>
            <person name="Goorissen H.P."/>
            <person name="Mongodin E.F."/>
            <person name="Nelson K.E."/>
            <person name="van Niel E.W."/>
            <person name="Stams A.J."/>
            <person name="Ward D.E."/>
            <person name="de Vos W.M."/>
            <person name="van der Oost J."/>
            <person name="Kelly R.M."/>
            <person name="Kengen S.W."/>
        </authorList>
    </citation>
    <scope>NUCLEOTIDE SEQUENCE [LARGE SCALE GENOMIC DNA]</scope>
    <source>
        <strain evidence="10">ATCC 43494 / DSM 8903 / Tp8T 6331</strain>
    </source>
</reference>
<comment type="function">
    <text evidence="4 6">IF-3 binds to the 30S ribosomal subunit and shifts the equilibrium between 70S ribosomes and their 50S and 30S subunits in favor of the free subunits, thus enhancing the availability of 30S subunits on which protein synthesis initiation begins.</text>
</comment>
<evidence type="ECO:0000256" key="6">
    <source>
        <dbReference type="RuleBase" id="RU000646"/>
    </source>
</evidence>
<dbReference type="InterPro" id="IPR001288">
    <property type="entry name" value="Translation_initiation_fac_3"/>
</dbReference>
<dbReference type="HAMAP" id="MF_00080">
    <property type="entry name" value="IF_3"/>
    <property type="match status" value="1"/>
</dbReference>
<dbReference type="EMBL" id="CP000679">
    <property type="protein sequence ID" value="ABP67354.1"/>
    <property type="molecule type" value="Genomic_DNA"/>
</dbReference>
<dbReference type="GO" id="GO:0005829">
    <property type="term" value="C:cytosol"/>
    <property type="evidence" value="ECO:0007669"/>
    <property type="project" value="TreeGrafter"/>
</dbReference>
<dbReference type="SUPFAM" id="SSF55200">
    <property type="entry name" value="Translation initiation factor IF3, C-terminal domain"/>
    <property type="match status" value="1"/>
</dbReference>
<evidence type="ECO:0000256" key="2">
    <source>
        <dbReference type="ARBA" id="ARBA00022540"/>
    </source>
</evidence>
<sequence>MPMEWIDYASIHFLFKSECIIYFSRRCFNINNKDLLINEQIRDKEVRVIDENGVQLGIMSVKEALRIAEEKKLDLVKIAPHANPPVCKIMDYGKYKFELAKKEKEAKKNQKVINVKEVRLTTTIEDHDFNVKVKNAIRFLQDGDKVKVSIRFRGREVLHPEIGEEIINKFIEMVKDYGIVEKKPKLDGKNLTAVIAPKQQ</sequence>
<dbReference type="InterPro" id="IPR019815">
    <property type="entry name" value="Translation_initiation_fac_3_C"/>
</dbReference>
<keyword evidence="10" id="KW-1185">Reference proteome</keyword>
<dbReference type="PANTHER" id="PTHR10938">
    <property type="entry name" value="TRANSLATION INITIATION FACTOR IF-3"/>
    <property type="match status" value="1"/>
</dbReference>
<name>A4XKB9_CALS8</name>
<dbReference type="NCBIfam" id="TIGR00168">
    <property type="entry name" value="infC"/>
    <property type="match status" value="1"/>
</dbReference>
<dbReference type="eggNOG" id="COG0290">
    <property type="taxonomic scope" value="Bacteria"/>
</dbReference>
<dbReference type="InterPro" id="IPR019813">
    <property type="entry name" value="Translation_initiation_fac3_CS"/>
</dbReference>
<dbReference type="Pfam" id="PF00707">
    <property type="entry name" value="IF3_C"/>
    <property type="match status" value="1"/>
</dbReference>
<comment type="subunit">
    <text evidence="4 6">Monomer.</text>
</comment>
<evidence type="ECO:0000259" key="8">
    <source>
        <dbReference type="Pfam" id="PF05198"/>
    </source>
</evidence>
<comment type="similarity">
    <text evidence="1 4 6">Belongs to the IF-3 family.</text>
</comment>
<dbReference type="InterPro" id="IPR036787">
    <property type="entry name" value="T_IF-3_N_sf"/>
</dbReference>
<gene>
    <name evidence="4" type="primary">infC</name>
    <name evidence="9" type="ordered locus">Csac_1769</name>
</gene>
<evidence type="ECO:0000256" key="5">
    <source>
        <dbReference type="NCBIfam" id="TIGR00168"/>
    </source>
</evidence>
<dbReference type="GO" id="GO:0016020">
    <property type="term" value="C:membrane"/>
    <property type="evidence" value="ECO:0007669"/>
    <property type="project" value="TreeGrafter"/>
</dbReference>
<feature type="domain" description="Translation initiation factor 3 C-terminal" evidence="7">
    <location>
        <begin position="113"/>
        <end position="198"/>
    </location>
</feature>
<dbReference type="STRING" id="351627.Csac_1769"/>
<dbReference type="FunFam" id="3.30.110.10:FF:000001">
    <property type="entry name" value="Translation initiation factor IF-3"/>
    <property type="match status" value="1"/>
</dbReference>
<dbReference type="Gene3D" id="3.30.110.10">
    <property type="entry name" value="Translation initiation factor 3 (IF-3), C-terminal domain"/>
    <property type="match status" value="1"/>
</dbReference>
<dbReference type="Gene3D" id="3.10.20.80">
    <property type="entry name" value="Translation initiation factor 3 (IF-3), N-terminal domain"/>
    <property type="match status" value="1"/>
</dbReference>
<dbReference type="PANTHER" id="PTHR10938:SF0">
    <property type="entry name" value="TRANSLATION INITIATION FACTOR IF-3, MITOCHONDRIAL"/>
    <property type="match status" value="1"/>
</dbReference>
<evidence type="ECO:0000259" key="7">
    <source>
        <dbReference type="Pfam" id="PF00707"/>
    </source>
</evidence>
<dbReference type="AlphaFoldDB" id="A4XKB9"/>
<dbReference type="PROSITE" id="PS00938">
    <property type="entry name" value="IF3"/>
    <property type="match status" value="1"/>
</dbReference>
<dbReference type="GO" id="GO:0003743">
    <property type="term" value="F:translation initiation factor activity"/>
    <property type="evidence" value="ECO:0007669"/>
    <property type="project" value="UniProtKB-UniRule"/>
</dbReference>
<dbReference type="Proteomes" id="UP000000256">
    <property type="component" value="Chromosome"/>
</dbReference>
<keyword evidence="4" id="KW-0963">Cytoplasm</keyword>
<evidence type="ECO:0000256" key="1">
    <source>
        <dbReference type="ARBA" id="ARBA00005439"/>
    </source>
</evidence>
<dbReference type="InterPro" id="IPR019814">
    <property type="entry name" value="Translation_initiation_fac_3_N"/>
</dbReference>
<dbReference type="GO" id="GO:0032790">
    <property type="term" value="P:ribosome disassembly"/>
    <property type="evidence" value="ECO:0007669"/>
    <property type="project" value="TreeGrafter"/>
</dbReference>
<evidence type="ECO:0000256" key="3">
    <source>
        <dbReference type="ARBA" id="ARBA00022917"/>
    </source>
</evidence>
<dbReference type="GO" id="GO:0043022">
    <property type="term" value="F:ribosome binding"/>
    <property type="evidence" value="ECO:0007669"/>
    <property type="project" value="UniProtKB-ARBA"/>
</dbReference>
<evidence type="ECO:0000313" key="9">
    <source>
        <dbReference type="EMBL" id="ABP67354.1"/>
    </source>
</evidence>
<feature type="domain" description="Translation initiation factor 3 N-terminal" evidence="8">
    <location>
        <begin position="37"/>
        <end position="106"/>
    </location>
</feature>
<comment type="subcellular location">
    <subcellularLocation>
        <location evidence="4 6">Cytoplasm</location>
    </subcellularLocation>
</comment>
<organism evidence="9 10">
    <name type="scientific">Caldicellulosiruptor saccharolyticus (strain ATCC 43494 / DSM 8903 / Tp8T 6331)</name>
    <dbReference type="NCBI Taxonomy" id="351627"/>
    <lineage>
        <taxon>Bacteria</taxon>
        <taxon>Bacillati</taxon>
        <taxon>Bacillota</taxon>
        <taxon>Bacillota incertae sedis</taxon>
        <taxon>Caldicellulosiruptorales</taxon>
        <taxon>Caldicellulosiruptoraceae</taxon>
        <taxon>Caldicellulosiruptor</taxon>
    </lineage>
</organism>
<dbReference type="SUPFAM" id="SSF54364">
    <property type="entry name" value="Translation initiation factor IF3, N-terminal domain"/>
    <property type="match status" value="1"/>
</dbReference>
<dbReference type="HOGENOM" id="CLU_054919_3_2_9"/>
<protein>
    <recommendedName>
        <fullName evidence="4 5">Translation initiation factor IF-3</fullName>
    </recommendedName>
</protein>
<dbReference type="InterPro" id="IPR036788">
    <property type="entry name" value="T_IF-3_C_sf"/>
</dbReference>
<accession>A4XKB9</accession>